<evidence type="ECO:0000256" key="6">
    <source>
        <dbReference type="SAM" id="MobiDB-lite"/>
    </source>
</evidence>
<reference evidence="9 10" key="1">
    <citation type="submission" date="2022-01" db="EMBL/GenBank/DDBJ databases">
        <title>Flavihumibacter sp. nov., isolated from sediment of a river.</title>
        <authorList>
            <person name="Liu H."/>
        </authorList>
    </citation>
    <scope>NUCLEOTIDE SEQUENCE [LARGE SCALE GENOMIC DNA]</scope>
    <source>
        <strain evidence="9 10">RY-1</strain>
    </source>
</reference>
<keyword evidence="3 7" id="KW-0732">Signal</keyword>
<feature type="domain" description="NlpC/P60" evidence="8">
    <location>
        <begin position="104"/>
        <end position="224"/>
    </location>
</feature>
<dbReference type="Proteomes" id="UP001200145">
    <property type="component" value="Unassembled WGS sequence"/>
</dbReference>
<dbReference type="PANTHER" id="PTHR47360">
    <property type="entry name" value="MUREIN DD-ENDOPEPTIDASE MEPS/MUREIN LD-CARBOXYPEPTIDASE"/>
    <property type="match status" value="1"/>
</dbReference>
<protein>
    <submittedName>
        <fullName evidence="9">NlpC/P60 family protein</fullName>
    </submittedName>
</protein>
<evidence type="ECO:0000313" key="9">
    <source>
        <dbReference type="EMBL" id="MCF1714817.1"/>
    </source>
</evidence>
<name>A0ABS9BIA8_9BACT</name>
<comment type="similarity">
    <text evidence="1">Belongs to the peptidase C40 family.</text>
</comment>
<evidence type="ECO:0000256" key="1">
    <source>
        <dbReference type="ARBA" id="ARBA00007074"/>
    </source>
</evidence>
<dbReference type="Gene3D" id="3.90.1720.10">
    <property type="entry name" value="endopeptidase domain like (from Nostoc punctiforme)"/>
    <property type="match status" value="1"/>
</dbReference>
<feature type="signal peptide" evidence="7">
    <location>
        <begin position="1"/>
        <end position="21"/>
    </location>
</feature>
<feature type="chain" id="PRO_5045763045" evidence="7">
    <location>
        <begin position="22"/>
        <end position="224"/>
    </location>
</feature>
<dbReference type="EMBL" id="JAKEVY010000002">
    <property type="protein sequence ID" value="MCF1714817.1"/>
    <property type="molecule type" value="Genomic_DNA"/>
</dbReference>
<comment type="caution">
    <text evidence="9">The sequence shown here is derived from an EMBL/GenBank/DDBJ whole genome shotgun (WGS) entry which is preliminary data.</text>
</comment>
<evidence type="ECO:0000313" key="10">
    <source>
        <dbReference type="Proteomes" id="UP001200145"/>
    </source>
</evidence>
<proteinExistence type="inferred from homology"/>
<evidence type="ECO:0000259" key="8">
    <source>
        <dbReference type="PROSITE" id="PS51935"/>
    </source>
</evidence>
<dbReference type="RefSeq" id="WP_234865770.1">
    <property type="nucleotide sequence ID" value="NZ_JAKEVY010000002.1"/>
</dbReference>
<gene>
    <name evidence="9" type="ORF">L0U88_09285</name>
</gene>
<dbReference type="InterPro" id="IPR000064">
    <property type="entry name" value="NLP_P60_dom"/>
</dbReference>
<keyword evidence="10" id="KW-1185">Reference proteome</keyword>
<evidence type="ECO:0000256" key="5">
    <source>
        <dbReference type="ARBA" id="ARBA00022807"/>
    </source>
</evidence>
<accession>A0ABS9BIA8</accession>
<feature type="region of interest" description="Disordered" evidence="6">
    <location>
        <begin position="21"/>
        <end position="43"/>
    </location>
</feature>
<evidence type="ECO:0000256" key="2">
    <source>
        <dbReference type="ARBA" id="ARBA00022670"/>
    </source>
</evidence>
<evidence type="ECO:0000256" key="7">
    <source>
        <dbReference type="SAM" id="SignalP"/>
    </source>
</evidence>
<dbReference type="PANTHER" id="PTHR47360:SF1">
    <property type="entry name" value="ENDOPEPTIDASE NLPC-RELATED"/>
    <property type="match status" value="1"/>
</dbReference>
<keyword evidence="5" id="KW-0788">Thiol protease</keyword>
<evidence type="ECO:0000256" key="4">
    <source>
        <dbReference type="ARBA" id="ARBA00022801"/>
    </source>
</evidence>
<evidence type="ECO:0000256" key="3">
    <source>
        <dbReference type="ARBA" id="ARBA00022729"/>
    </source>
</evidence>
<dbReference type="PROSITE" id="PS51935">
    <property type="entry name" value="NLPC_P60"/>
    <property type="match status" value="1"/>
</dbReference>
<dbReference type="PROSITE" id="PS51257">
    <property type="entry name" value="PROKAR_LIPOPROTEIN"/>
    <property type="match status" value="1"/>
</dbReference>
<dbReference type="InterPro" id="IPR038765">
    <property type="entry name" value="Papain-like_cys_pep_sf"/>
</dbReference>
<dbReference type="InterPro" id="IPR052062">
    <property type="entry name" value="Murein_DD/LD_carboxypeptidase"/>
</dbReference>
<sequence length="224" mass="24583">MSKIVYIISAAFLMVSCGATKSPQTSGASPTVKRTKPSVPGDPRFIDGITMTPGEEGPSDPNHPNTGWFGSPAEARSTGVYGNIENSTELHFKYAVLLDQPVEYLTNLSLLQFIEDWYGTRYRFGGNTKQGVDCSGFTCNLSNSVFGKTLPRTAREQYDAAQKIPVEYLQEGDLVFFNTRGGVSHVGIYLANNKFIHASTSNGVVISDLNEEYYRKRFIGAGRL</sequence>
<dbReference type="SUPFAM" id="SSF54001">
    <property type="entry name" value="Cysteine proteinases"/>
    <property type="match status" value="1"/>
</dbReference>
<keyword evidence="2" id="KW-0645">Protease</keyword>
<feature type="region of interest" description="Disordered" evidence="6">
    <location>
        <begin position="52"/>
        <end position="71"/>
    </location>
</feature>
<keyword evidence="4" id="KW-0378">Hydrolase</keyword>
<dbReference type="Pfam" id="PF00877">
    <property type="entry name" value="NLPC_P60"/>
    <property type="match status" value="1"/>
</dbReference>
<organism evidence="9 10">
    <name type="scientific">Flavihumibacter fluminis</name>
    <dbReference type="NCBI Taxonomy" id="2909236"/>
    <lineage>
        <taxon>Bacteria</taxon>
        <taxon>Pseudomonadati</taxon>
        <taxon>Bacteroidota</taxon>
        <taxon>Chitinophagia</taxon>
        <taxon>Chitinophagales</taxon>
        <taxon>Chitinophagaceae</taxon>
        <taxon>Flavihumibacter</taxon>
    </lineage>
</organism>